<proteinExistence type="predicted"/>
<protein>
    <submittedName>
        <fullName evidence="2">Uncharacterized protein</fullName>
    </submittedName>
</protein>
<dbReference type="Proteomes" id="UP000193380">
    <property type="component" value="Unassembled WGS sequence"/>
</dbReference>
<evidence type="ECO:0000256" key="1">
    <source>
        <dbReference type="SAM" id="MobiDB-lite"/>
    </source>
</evidence>
<accession>A0A060YDY0</accession>
<evidence type="ECO:0000313" key="3">
    <source>
        <dbReference type="Proteomes" id="UP000193380"/>
    </source>
</evidence>
<dbReference type="PaxDb" id="8022-A0A060YDY0"/>
<reference evidence="2" key="1">
    <citation type="journal article" date="2014" name="Nat. Commun.">
        <title>The rainbow trout genome provides novel insights into evolution after whole-genome duplication in vertebrates.</title>
        <authorList>
            <person name="Berthelot C."/>
            <person name="Brunet F."/>
            <person name="Chalopin D."/>
            <person name="Juanchich A."/>
            <person name="Bernard M."/>
            <person name="Noel B."/>
            <person name="Bento P."/>
            <person name="Da Silva C."/>
            <person name="Labadie K."/>
            <person name="Alberti A."/>
            <person name="Aury J.M."/>
            <person name="Louis A."/>
            <person name="Dehais P."/>
            <person name="Bardou P."/>
            <person name="Montfort J."/>
            <person name="Klopp C."/>
            <person name="Cabau C."/>
            <person name="Gaspin C."/>
            <person name="Thorgaard G.H."/>
            <person name="Boussaha M."/>
            <person name="Quillet E."/>
            <person name="Guyomard R."/>
            <person name="Galiana D."/>
            <person name="Bobe J."/>
            <person name="Volff J.N."/>
            <person name="Genet C."/>
            <person name="Wincker P."/>
            <person name="Jaillon O."/>
            <person name="Roest Crollius H."/>
            <person name="Guiguen Y."/>
        </authorList>
    </citation>
    <scope>NUCLEOTIDE SEQUENCE [LARGE SCALE GENOMIC DNA]</scope>
</reference>
<name>A0A060YDY0_ONCMY</name>
<dbReference type="AlphaFoldDB" id="A0A060YDY0"/>
<organism evidence="2 3">
    <name type="scientific">Oncorhynchus mykiss</name>
    <name type="common">Rainbow trout</name>
    <name type="synonym">Salmo gairdneri</name>
    <dbReference type="NCBI Taxonomy" id="8022"/>
    <lineage>
        <taxon>Eukaryota</taxon>
        <taxon>Metazoa</taxon>
        <taxon>Chordata</taxon>
        <taxon>Craniata</taxon>
        <taxon>Vertebrata</taxon>
        <taxon>Euteleostomi</taxon>
        <taxon>Actinopterygii</taxon>
        <taxon>Neopterygii</taxon>
        <taxon>Teleostei</taxon>
        <taxon>Protacanthopterygii</taxon>
        <taxon>Salmoniformes</taxon>
        <taxon>Salmonidae</taxon>
        <taxon>Salmoninae</taxon>
        <taxon>Oncorhynchus</taxon>
    </lineage>
</organism>
<dbReference type="STRING" id="8022.A0A060YDY0"/>
<sequence>MVQTHQHSREEGTTTPLPPREDKLIWHGPSDPQKLYSCTSERILTGCITAWYDNCLAFDHKALQRVVWIAQYITGAELPAIQDLYSRRCQRKALKMVKYSGYPSHRLFSLLPHGEQYRSVKSGTKKVPELLPPSRKTAEQPFFYALTLLHRLYAHSLDSTCTHYTDTPTHTQTHTCILIPHTQTPSHSSNILLLLCLFILIA</sequence>
<feature type="region of interest" description="Disordered" evidence="1">
    <location>
        <begin position="1"/>
        <end position="22"/>
    </location>
</feature>
<dbReference type="EMBL" id="FR910214">
    <property type="protein sequence ID" value="CDQ90153.1"/>
    <property type="molecule type" value="Genomic_DNA"/>
</dbReference>
<gene>
    <name evidence="2" type="ORF">GSONMT00015110001</name>
</gene>
<reference evidence="2" key="2">
    <citation type="submission" date="2014-03" db="EMBL/GenBank/DDBJ databases">
        <authorList>
            <person name="Genoscope - CEA"/>
        </authorList>
    </citation>
    <scope>NUCLEOTIDE SEQUENCE</scope>
</reference>
<evidence type="ECO:0000313" key="2">
    <source>
        <dbReference type="EMBL" id="CDQ90153.1"/>
    </source>
</evidence>